<organism evidence="3 4">
    <name type="scientific">Companilactobacillus allii</name>
    <dbReference type="NCBI Taxonomy" id="1847728"/>
    <lineage>
        <taxon>Bacteria</taxon>
        <taxon>Bacillati</taxon>
        <taxon>Bacillota</taxon>
        <taxon>Bacilli</taxon>
        <taxon>Lactobacillales</taxon>
        <taxon>Lactobacillaceae</taxon>
        <taxon>Companilactobacillus</taxon>
    </lineage>
</organism>
<reference evidence="4" key="1">
    <citation type="submission" date="2016-12" db="EMBL/GenBank/DDBJ databases">
        <authorList>
            <person name="Jung M.Y."/>
            <person name="Lee S.H."/>
        </authorList>
    </citation>
    <scope>NUCLEOTIDE SEQUENCE [LARGE SCALE GENOMIC DNA]</scope>
    <source>
        <strain evidence="4">WiKim39</strain>
    </source>
</reference>
<evidence type="ECO:0000256" key="1">
    <source>
        <dbReference type="SAM" id="MobiDB-lite"/>
    </source>
</evidence>
<dbReference type="KEGG" id="lalw:BTM29_05700"/>
<accession>A0A1P8Q2K5</accession>
<gene>
    <name evidence="3" type="ORF">BTM29_05700</name>
</gene>
<sequence>MPDIVVNKIIKYSAEDALTPVANRLKSVIDNFTKNHTTKFDGTFDDTKIKSFKQEINGLPKEAKTELNAMAEQSGFRNFNQYLKSLPKIQQTKLEAMINKSGFTAFKAEYKSLPNSKKTELQSIAKIEGFKNFDDMYRKVPKEATTKLKVVSNKNSINQFENAIKKIPDKHKTTLTAQDNTGGVFSRLFGNLRKSRDEATKTHGIFGSVFGASIISSAAISGFGTLKNAISSAKDEAVQYAHDQQTMNATWLTLTGNADKGKKMVDITNQMASAANNSVKMVDELNQKFYSVTDNVGLTKNLTNSVLTLQDAFGKTDDAVMNFGTQWGQMEANGKVSAQDMMSFVNVFPKIRQELLKTEQKMTGNSNLTMQQMNDMMSAGKISSDTMNKVLTGMAGKYGDATKNFGSTIDGMGRTIKTQVPLLLSSFTKPFVNAESPIYKAVSDWISDPKTKSKFADLGTTVSTGMNNVMKAFSGGSSSKDISKGMNNAIDNIQAGFKSFFEYIAKHADDIKTVAKSLGTILSIIGNTVFKTAGIVFETIADSLGLMSSNSKKSNDPLKTFADIMGNIAKHQTAIKVITTSLLALFAAKKISSFASSLGVIKDNLGKIAGTKLTNLGGLKDANTYLGAEALKPSNAKATVGMRMETMSTAGKVATGAVGVGIAASAGIDIYKAIKTKNPTKKFEEFGKATGTVVGGGIGFMLGGPAGAAIGSQIGGVLGKAGGNAAKQFGDEWGKAGKKDAKPPDGLVPKASYYARKAVDGMTAWGRGIADWVKKHKEELILTMVNPFLGIADWLLKDTKSGKKFQKWVSKIVKDIQSGFKSFNKKAEKIGSNIVDGIVKGMKGFGKLALYALALPVGIVATIMKPLSKPLKKVMTSLSKDLKKDWKGFTSWLGDIFDPIAKIWDKSWKKISKVIKPDTISKNVSNELGKMSKDVKKSKWAQDLGNDFDKAKKTANTWGSNMGSWWSDFSSDFSKSWNSTWSNASTHMSKKFSGLKKWYGDFSGGMNSWWSQFSSSFSKSWKSVWQGISDTFKDIFDGLKKIAKNSWNGIITVINNGIGAINGVITTFGGSKLGTIKKLETGSNYHPGGLARINDANSPVYREIVKNKDGHMYSPIGRNVVVPLEAGSSVLPAQQSRPYVESGMIPAYENGIGDNLSNFFDSATGGISDKLSDAGSWVTSKVKDIGGDIEKGIKFAADFIKDPIGNLTKAFESVTDGKFAKEEFSSKMGPATGKGIVKGISDKVKSLATSFKKSLESVTSSSGSMPAGSYGSMIRAAAAYMHQSVTDFNVDMIERIIGNESGGNPKAINLTDSNAKAGHPSKGILQYIDGTFKNYAMPGHTDIWNPMDQLIALFNDATWRSDMGMGYNGKYGEWRGSASGPSGPRLMAEGAHVWNATNAIIGESGDEFAINPSKASALPLTASLINRLSDFHPQLKTSSLTSNLTSNVGDKLTAVINLLSSINDKDYQPQLSLTRTSSDMNQQNKRDTDIYAYQQGRRQ</sequence>
<dbReference type="CDD" id="cd13402">
    <property type="entry name" value="LT_TF-like"/>
    <property type="match status" value="1"/>
</dbReference>
<proteinExistence type="predicted"/>
<feature type="compositionally biased region" description="Polar residues" evidence="1">
    <location>
        <begin position="1474"/>
        <end position="1483"/>
    </location>
</feature>
<dbReference type="PANTHER" id="PTHR21525:SF9">
    <property type="entry name" value="CHANNEL_COLICIN DOMAIN-CONTAINING PROTEIN"/>
    <property type="match status" value="1"/>
</dbReference>
<dbReference type="NCBIfam" id="TIGR02675">
    <property type="entry name" value="tape_meas_nterm"/>
    <property type="match status" value="1"/>
</dbReference>
<dbReference type="PANTHER" id="PTHR21525">
    <property type="entry name" value="MOTILE SPERM PROTEIN"/>
    <property type="match status" value="1"/>
</dbReference>
<dbReference type="Proteomes" id="UP000187499">
    <property type="component" value="Chromosome"/>
</dbReference>
<dbReference type="InterPro" id="IPR013491">
    <property type="entry name" value="Tape_meas_N"/>
</dbReference>
<dbReference type="OrthoDB" id="2137849at2"/>
<dbReference type="EMBL" id="CP019323">
    <property type="protein sequence ID" value="APX72088.1"/>
    <property type="molecule type" value="Genomic_DNA"/>
</dbReference>
<dbReference type="Pfam" id="PF20155">
    <property type="entry name" value="TMP_3"/>
    <property type="match status" value="1"/>
</dbReference>
<dbReference type="Gene3D" id="1.10.530.10">
    <property type="match status" value="1"/>
</dbReference>
<dbReference type="STRING" id="1847728.BTM29_05700"/>
<dbReference type="RefSeq" id="WP_076614591.1">
    <property type="nucleotide sequence ID" value="NZ_CP019323.1"/>
</dbReference>
<evidence type="ECO:0000259" key="2">
    <source>
        <dbReference type="Pfam" id="PF20155"/>
    </source>
</evidence>
<feature type="domain" description="Tape measure protein N-terminal" evidence="2">
    <location>
        <begin position="236"/>
        <end position="427"/>
    </location>
</feature>
<keyword evidence="4" id="KW-1185">Reference proteome</keyword>
<protein>
    <recommendedName>
        <fullName evidence="2">Tape measure protein N-terminal domain-containing protein</fullName>
    </recommendedName>
</protein>
<evidence type="ECO:0000313" key="4">
    <source>
        <dbReference type="Proteomes" id="UP000187499"/>
    </source>
</evidence>
<evidence type="ECO:0000313" key="3">
    <source>
        <dbReference type="EMBL" id="APX72088.1"/>
    </source>
</evidence>
<name>A0A1P8Q2K5_9LACO</name>
<feature type="region of interest" description="Disordered" evidence="1">
    <location>
        <begin position="1474"/>
        <end position="1499"/>
    </location>
</feature>